<sequence>MIYRKQPNGSKLIQVFFFIIFSPILLLAYIIVPIAIFIFQKIKVQYTITSFQKHRRTLLLSRQTNDDETNALCENELITECLLLCKPVSYLDIYLKLVGGELQLTDNQQRILFSHKMQVNLSQQLNVFCAGVDKQFQVLRRYQPVPTCAVNNLVYCYDKVFFNLFDFVFIFDNLELKLFAQIPRFGFIRPGVYDALRFGGNMFSVNNKLYCHDGSSRLFLIHENGRVQCVSRKRFNTVFYQFTDKVFAFDQTNMYSVNNGGGLTLVKPFQFQKVLYQLNEMLVVQGANTRVAVNLSTGEATEMGQKDYIGVGRNGAEIRVATEINAEQHSQSFGGERNQALKKLEKKTAILLLRECPEVILQSKYNSLQDKLKQVSEAVFERQKNINKIVNEVVQTQRMYVSAFTNIIEDVDTLQ</sequence>
<name>A0AA86RHQ0_9EUKA</name>
<keyword evidence="1" id="KW-1133">Transmembrane helix</keyword>
<keyword evidence="1" id="KW-0472">Membrane</keyword>
<dbReference type="EMBL" id="CAXDID020000128">
    <property type="protein sequence ID" value="CAL6034597.1"/>
    <property type="molecule type" value="Genomic_DNA"/>
</dbReference>
<protein>
    <submittedName>
        <fullName evidence="3">Hypothetical_protein</fullName>
    </submittedName>
</protein>
<feature type="transmembrane region" description="Helical" evidence="1">
    <location>
        <begin position="12"/>
        <end position="39"/>
    </location>
</feature>
<proteinExistence type="predicted"/>
<evidence type="ECO:0000313" key="4">
    <source>
        <dbReference type="Proteomes" id="UP001642409"/>
    </source>
</evidence>
<gene>
    <name evidence="3" type="ORF">HINF_LOCUS35531</name>
    <name evidence="2" type="ORF">HINF_LOCUS65871</name>
</gene>
<comment type="caution">
    <text evidence="2">The sequence shown here is derived from an EMBL/GenBank/DDBJ whole genome shotgun (WGS) entry which is preliminary data.</text>
</comment>
<evidence type="ECO:0000313" key="2">
    <source>
        <dbReference type="EMBL" id="CAI9978226.1"/>
    </source>
</evidence>
<reference evidence="2" key="1">
    <citation type="submission" date="2023-06" db="EMBL/GenBank/DDBJ databases">
        <authorList>
            <person name="Kurt Z."/>
        </authorList>
    </citation>
    <scope>NUCLEOTIDE SEQUENCE</scope>
</reference>
<organism evidence="2">
    <name type="scientific">Hexamita inflata</name>
    <dbReference type="NCBI Taxonomy" id="28002"/>
    <lineage>
        <taxon>Eukaryota</taxon>
        <taxon>Metamonada</taxon>
        <taxon>Diplomonadida</taxon>
        <taxon>Hexamitidae</taxon>
        <taxon>Hexamitinae</taxon>
        <taxon>Hexamita</taxon>
    </lineage>
</organism>
<keyword evidence="1" id="KW-0812">Transmembrane</keyword>
<dbReference type="EMBL" id="CATOUU010001183">
    <property type="protein sequence ID" value="CAI9978226.1"/>
    <property type="molecule type" value="Genomic_DNA"/>
</dbReference>
<dbReference type="Proteomes" id="UP001642409">
    <property type="component" value="Unassembled WGS sequence"/>
</dbReference>
<evidence type="ECO:0000313" key="3">
    <source>
        <dbReference type="EMBL" id="CAL6034597.1"/>
    </source>
</evidence>
<reference evidence="3 4" key="2">
    <citation type="submission" date="2024-07" db="EMBL/GenBank/DDBJ databases">
        <authorList>
            <person name="Akdeniz Z."/>
        </authorList>
    </citation>
    <scope>NUCLEOTIDE SEQUENCE [LARGE SCALE GENOMIC DNA]</scope>
</reference>
<keyword evidence="4" id="KW-1185">Reference proteome</keyword>
<dbReference type="AlphaFoldDB" id="A0AA86RHQ0"/>
<evidence type="ECO:0000256" key="1">
    <source>
        <dbReference type="SAM" id="Phobius"/>
    </source>
</evidence>
<accession>A0AA86RHQ0</accession>